<feature type="region of interest" description="Disordered" evidence="1">
    <location>
        <begin position="60"/>
        <end position="113"/>
    </location>
</feature>
<evidence type="ECO:0000313" key="2">
    <source>
        <dbReference type="EMBL" id="MFB9375809.1"/>
    </source>
</evidence>
<protein>
    <recommendedName>
        <fullName evidence="4">YtxH domain-containing protein</fullName>
    </recommendedName>
</protein>
<proteinExistence type="predicted"/>
<evidence type="ECO:0000256" key="1">
    <source>
        <dbReference type="SAM" id="MobiDB-lite"/>
    </source>
</evidence>
<keyword evidence="3" id="KW-1185">Reference proteome</keyword>
<accession>A0ABV5LP32</accession>
<dbReference type="RefSeq" id="WP_380139877.1">
    <property type="nucleotide sequence ID" value="NZ_JBHLUI010000012.1"/>
</dbReference>
<evidence type="ECO:0008006" key="4">
    <source>
        <dbReference type="Google" id="ProtNLM"/>
    </source>
</evidence>
<organism evidence="2 3">
    <name type="scientific">Kineococcus gynurae</name>
    <dbReference type="NCBI Taxonomy" id="452979"/>
    <lineage>
        <taxon>Bacteria</taxon>
        <taxon>Bacillati</taxon>
        <taxon>Actinomycetota</taxon>
        <taxon>Actinomycetes</taxon>
        <taxon>Kineosporiales</taxon>
        <taxon>Kineosporiaceae</taxon>
        <taxon>Kineococcus</taxon>
    </lineage>
</organism>
<evidence type="ECO:0000313" key="3">
    <source>
        <dbReference type="Proteomes" id="UP001589748"/>
    </source>
</evidence>
<reference evidence="2 3" key="1">
    <citation type="submission" date="2024-09" db="EMBL/GenBank/DDBJ databases">
        <authorList>
            <person name="Sun Q."/>
            <person name="Mori K."/>
        </authorList>
    </citation>
    <scope>NUCLEOTIDE SEQUENCE [LARGE SCALE GENOMIC DNA]</scope>
    <source>
        <strain evidence="2 3">TISTR 1856</strain>
    </source>
</reference>
<name>A0ABV5LP32_9ACTN</name>
<feature type="compositionally biased region" description="Basic and acidic residues" evidence="1">
    <location>
        <begin position="78"/>
        <end position="89"/>
    </location>
</feature>
<gene>
    <name evidence="2" type="ORF">ACFFVI_02400</name>
</gene>
<dbReference type="Proteomes" id="UP001589748">
    <property type="component" value="Unassembled WGS sequence"/>
</dbReference>
<comment type="caution">
    <text evidence="2">The sequence shown here is derived from an EMBL/GenBank/DDBJ whole genome shotgun (WGS) entry which is preliminary data.</text>
</comment>
<sequence>MRGKIIVLVAGATGYVLGARAGRERYEQIVDAAGRLWGNPSVQKRVDAAEDRAADLARQAGAKAKEQVGQAAGAVKETVGEKIAERRDGGAGGKSGDGTEVLGDQHSTRGPQD</sequence>
<dbReference type="EMBL" id="JBHMDM010000001">
    <property type="protein sequence ID" value="MFB9375809.1"/>
    <property type="molecule type" value="Genomic_DNA"/>
</dbReference>